<name>A0A0F9T0D2_9ZZZZ</name>
<protein>
    <submittedName>
        <fullName evidence="1">Uncharacterized protein</fullName>
    </submittedName>
</protein>
<proteinExistence type="predicted"/>
<reference evidence="1" key="1">
    <citation type="journal article" date="2015" name="Nature">
        <title>Complex archaea that bridge the gap between prokaryotes and eukaryotes.</title>
        <authorList>
            <person name="Spang A."/>
            <person name="Saw J.H."/>
            <person name="Jorgensen S.L."/>
            <person name="Zaremba-Niedzwiedzka K."/>
            <person name="Martijn J."/>
            <person name="Lind A.E."/>
            <person name="van Eijk R."/>
            <person name="Schleper C."/>
            <person name="Guy L."/>
            <person name="Ettema T.J."/>
        </authorList>
    </citation>
    <scope>NUCLEOTIDE SEQUENCE</scope>
</reference>
<sequence length="150" mass="16677">MDIEYLEEETEIEGTGRFLLPVLGSIPYMAYIQASQGAGHLVAEPYHYSAQLIAQRAAKRSFEPETTPDDVFMCIQTALEAMMDGSCSLSLDTDSGRTVLSYNCGECDAHHALFSIATPEMEDARDAKEYTFLGNPFLDLLLEESGERRH</sequence>
<dbReference type="AlphaFoldDB" id="A0A0F9T0D2"/>
<accession>A0A0F9T0D2</accession>
<gene>
    <name evidence="1" type="ORF">LCGC14_0408450</name>
</gene>
<evidence type="ECO:0000313" key="1">
    <source>
        <dbReference type="EMBL" id="KKN72704.1"/>
    </source>
</evidence>
<organism evidence="1">
    <name type="scientific">marine sediment metagenome</name>
    <dbReference type="NCBI Taxonomy" id="412755"/>
    <lineage>
        <taxon>unclassified sequences</taxon>
        <taxon>metagenomes</taxon>
        <taxon>ecological metagenomes</taxon>
    </lineage>
</organism>
<dbReference type="EMBL" id="LAZR01000357">
    <property type="protein sequence ID" value="KKN72704.1"/>
    <property type="molecule type" value="Genomic_DNA"/>
</dbReference>
<comment type="caution">
    <text evidence="1">The sequence shown here is derived from an EMBL/GenBank/DDBJ whole genome shotgun (WGS) entry which is preliminary data.</text>
</comment>